<dbReference type="GO" id="GO:0034194">
    <property type="term" value="P:D-galactonate catabolic process"/>
    <property type="evidence" value="ECO:0007669"/>
    <property type="project" value="InterPro"/>
</dbReference>
<dbReference type="CDD" id="cd24012">
    <property type="entry name" value="ASKHA_NBD_KDGal-kinase"/>
    <property type="match status" value="1"/>
</dbReference>
<dbReference type="AlphaFoldDB" id="A0A1T5AGP9"/>
<dbReference type="InterPro" id="IPR042258">
    <property type="entry name" value="DGOK_N"/>
</dbReference>
<dbReference type="STRING" id="623280.SAMN05660226_00704"/>
<keyword evidence="1" id="KW-0418">Kinase</keyword>
<dbReference type="InterPro" id="IPR042257">
    <property type="entry name" value="DGOK_C"/>
</dbReference>
<proteinExistence type="predicted"/>
<reference evidence="1 2" key="1">
    <citation type="submission" date="2017-02" db="EMBL/GenBank/DDBJ databases">
        <authorList>
            <person name="Peterson S.W."/>
        </authorList>
    </citation>
    <scope>NUCLEOTIDE SEQUENCE [LARGE SCALE GENOMIC DNA]</scope>
    <source>
        <strain evidence="1 2">DSM 22899</strain>
    </source>
</reference>
<dbReference type="Proteomes" id="UP000190541">
    <property type="component" value="Unassembled WGS sequence"/>
</dbReference>
<dbReference type="EMBL" id="FUYS01000002">
    <property type="protein sequence ID" value="SKB33813.1"/>
    <property type="molecule type" value="Genomic_DNA"/>
</dbReference>
<dbReference type="InterPro" id="IPR007729">
    <property type="entry name" value="DGOK"/>
</dbReference>
<evidence type="ECO:0000313" key="1">
    <source>
        <dbReference type="EMBL" id="SKB33813.1"/>
    </source>
</evidence>
<dbReference type="OrthoDB" id="256574at2"/>
<dbReference type="Pfam" id="PF05035">
    <property type="entry name" value="DGOK"/>
    <property type="match status" value="1"/>
</dbReference>
<dbReference type="Gene3D" id="3.30.420.310">
    <property type="entry name" value="2-keto-3-deoxy-galactonokinase, C-terminal domain"/>
    <property type="match status" value="1"/>
</dbReference>
<dbReference type="RefSeq" id="WP_079715454.1">
    <property type="nucleotide sequence ID" value="NZ_FUYS01000002.1"/>
</dbReference>
<keyword evidence="2" id="KW-1185">Reference proteome</keyword>
<protein>
    <submittedName>
        <fullName evidence="1">2-dehydro-3-deoxygalactonokinase</fullName>
    </submittedName>
</protein>
<keyword evidence="1" id="KW-0808">Transferase</keyword>
<name>A0A1T5AGP9_9SPHI</name>
<dbReference type="GO" id="GO:0008671">
    <property type="term" value="F:2-dehydro-3-deoxygalactonokinase activity"/>
    <property type="evidence" value="ECO:0007669"/>
    <property type="project" value="InterPro"/>
</dbReference>
<evidence type="ECO:0000313" key="2">
    <source>
        <dbReference type="Proteomes" id="UP000190541"/>
    </source>
</evidence>
<dbReference type="Gene3D" id="3.30.420.300">
    <property type="entry name" value="2-keto-3-deoxy-galactonokinase, substrate binding domain"/>
    <property type="match status" value="1"/>
</dbReference>
<gene>
    <name evidence="1" type="ORF">SAMN05660226_00704</name>
</gene>
<organism evidence="1 2">
    <name type="scientific">Parapedobacter luteus</name>
    <dbReference type="NCBI Taxonomy" id="623280"/>
    <lineage>
        <taxon>Bacteria</taxon>
        <taxon>Pseudomonadati</taxon>
        <taxon>Bacteroidota</taxon>
        <taxon>Sphingobacteriia</taxon>
        <taxon>Sphingobacteriales</taxon>
        <taxon>Sphingobacteriaceae</taxon>
        <taxon>Parapedobacter</taxon>
    </lineage>
</organism>
<accession>A0A1T5AGP9</accession>
<sequence>MEKFLSCDWGTSRFRLRLVQVADLRVLATITHGRGIVDTFNSWKAQKGQRSSRKAFYVNVLKEAVTELSQKSGITLDGIPIVLSGMASATVGLAELPYKMLPFRLDGTDLLVETMDAQGLEHRLILISGVKTDRDVMRGEETKVLGCASVLDGREEKQLLILPGTHPKHIWVMGGQAMAFETYMTGEFFELLTRHSILSASVTAGADVSDSMSRDYFREGVRTSQSFDLLHAAFMTRTNEVLRHVPKAANFYYLSGVLIGAELRGISADVPICLVGGPKHNPLYEWALSELGVPVAKTMDADEALIKGQQLIFSAQNFINQL</sequence>